<evidence type="ECO:0000259" key="2">
    <source>
        <dbReference type="Pfam" id="PF24137"/>
    </source>
</evidence>
<dbReference type="InterPro" id="IPR056402">
    <property type="entry name" value="DA_N"/>
</dbReference>
<evidence type="ECO:0000313" key="4">
    <source>
        <dbReference type="EMBL" id="KAK7046864.1"/>
    </source>
</evidence>
<proteinExistence type="predicted"/>
<gene>
    <name evidence="4" type="ORF">R3P38DRAFT_2607956</name>
</gene>
<protein>
    <recommendedName>
        <fullName evidence="6">Hydroxyneurosporene synthase</fullName>
    </recommendedName>
</protein>
<keyword evidence="1" id="KW-0732">Signal</keyword>
<evidence type="ECO:0000259" key="3">
    <source>
        <dbReference type="Pfam" id="PF25581"/>
    </source>
</evidence>
<evidence type="ECO:0008006" key="6">
    <source>
        <dbReference type="Google" id="ProtNLM"/>
    </source>
</evidence>
<feature type="domain" description="Diels-Alderase N-terminal" evidence="2">
    <location>
        <begin position="28"/>
        <end position="231"/>
    </location>
</feature>
<accession>A0AAW0D730</accession>
<feature type="domain" description="AsqO/PenF-like C-terminal" evidence="3">
    <location>
        <begin position="238"/>
        <end position="363"/>
    </location>
</feature>
<dbReference type="AlphaFoldDB" id="A0AAW0D730"/>
<dbReference type="InterPro" id="IPR057722">
    <property type="entry name" value="AsqO/PenF-like_C"/>
</dbReference>
<reference evidence="4 5" key="1">
    <citation type="journal article" date="2024" name="J Genomics">
        <title>Draft genome sequencing and assembly of Favolaschia claudopus CIRM-BRFM 2984 isolated from oak limbs.</title>
        <authorList>
            <person name="Navarro D."/>
            <person name="Drula E."/>
            <person name="Chaduli D."/>
            <person name="Cazenave R."/>
            <person name="Ahrendt S."/>
            <person name="Wang J."/>
            <person name="Lipzen A."/>
            <person name="Daum C."/>
            <person name="Barry K."/>
            <person name="Grigoriev I.V."/>
            <person name="Favel A."/>
            <person name="Rosso M.N."/>
            <person name="Martin F."/>
        </authorList>
    </citation>
    <scope>NUCLEOTIDE SEQUENCE [LARGE SCALE GENOMIC DNA]</scope>
    <source>
        <strain evidence="4 5">CIRM-BRFM 2984</strain>
    </source>
</reference>
<name>A0AAW0D730_9AGAR</name>
<dbReference type="EMBL" id="JAWWNJ010000010">
    <property type="protein sequence ID" value="KAK7046864.1"/>
    <property type="molecule type" value="Genomic_DNA"/>
</dbReference>
<feature type="chain" id="PRO_5043821876" description="Hydroxyneurosporene synthase" evidence="1">
    <location>
        <begin position="21"/>
        <end position="366"/>
    </location>
</feature>
<dbReference type="SUPFAM" id="SSF159245">
    <property type="entry name" value="AttH-like"/>
    <property type="match status" value="1"/>
</dbReference>
<dbReference type="Proteomes" id="UP001362999">
    <property type="component" value="Unassembled WGS sequence"/>
</dbReference>
<feature type="signal peptide" evidence="1">
    <location>
        <begin position="1"/>
        <end position="20"/>
    </location>
</feature>
<dbReference type="Pfam" id="PF24137">
    <property type="entry name" value="DA_N"/>
    <property type="match status" value="1"/>
</dbReference>
<keyword evidence="5" id="KW-1185">Reference proteome</keyword>
<evidence type="ECO:0000256" key="1">
    <source>
        <dbReference type="SAM" id="SignalP"/>
    </source>
</evidence>
<comment type="caution">
    <text evidence="4">The sequence shown here is derived from an EMBL/GenBank/DDBJ whole genome shotgun (WGS) entry which is preliminary data.</text>
</comment>
<sequence length="366" mass="39281">MARIILLSIFLTTLSLLATAASLSRDRQVFNIPSAIQAGPSIAQFKSSSHGLDAPKLSSVNGSAFDWWYFDAISTDPDNLASVVITLFTTVHDALPFVETTDNVLTADIIVSFPNGTRVKADILADSATVIAEGNTSSGEWHGTGFKWSGGPLGYTITINSPLVGVKGSIHFLPVAPPHLPCGPVQAGQTLEVGPHIGWANVMPDAKVSVDLVVNGTRVAFNGIGYHDKNWSDQPFPTHVASWYWGHAHVGPYSLVWFDFLDRTGTEYVSAYLAKNGKIITATCAADSISVRPNDGSAFPPVLSTPNPTGYHISLKRGRMEADVHLVRDLVDPTPAYGRFIGEVTATIDGKKFQGMAVCEQFKLTN</sequence>
<dbReference type="Pfam" id="PF25581">
    <property type="entry name" value="AsqO_C"/>
    <property type="match status" value="1"/>
</dbReference>
<organism evidence="4 5">
    <name type="scientific">Favolaschia claudopus</name>
    <dbReference type="NCBI Taxonomy" id="2862362"/>
    <lineage>
        <taxon>Eukaryota</taxon>
        <taxon>Fungi</taxon>
        <taxon>Dikarya</taxon>
        <taxon>Basidiomycota</taxon>
        <taxon>Agaricomycotina</taxon>
        <taxon>Agaricomycetes</taxon>
        <taxon>Agaricomycetidae</taxon>
        <taxon>Agaricales</taxon>
        <taxon>Marasmiineae</taxon>
        <taxon>Mycenaceae</taxon>
        <taxon>Favolaschia</taxon>
    </lineage>
</organism>
<evidence type="ECO:0000313" key="5">
    <source>
        <dbReference type="Proteomes" id="UP001362999"/>
    </source>
</evidence>